<keyword evidence="2" id="KW-0812">Transmembrane</keyword>
<keyword evidence="4" id="KW-1185">Reference proteome</keyword>
<evidence type="ECO:0000256" key="2">
    <source>
        <dbReference type="SAM" id="Phobius"/>
    </source>
</evidence>
<evidence type="ECO:0000313" key="4">
    <source>
        <dbReference type="Proteomes" id="UP000064967"/>
    </source>
</evidence>
<protein>
    <recommendedName>
        <fullName evidence="5">Tetratricopeptide repeat protein</fullName>
    </recommendedName>
</protein>
<feature type="compositionally biased region" description="Low complexity" evidence="1">
    <location>
        <begin position="149"/>
        <end position="163"/>
    </location>
</feature>
<keyword evidence="2" id="KW-1133">Transmembrane helix</keyword>
<accession>A0A0K1Q1J0</accession>
<gene>
    <name evidence="3" type="ORF">AKJ09_06165</name>
</gene>
<dbReference type="KEGG" id="llu:AKJ09_06165"/>
<reference evidence="3 4" key="1">
    <citation type="submission" date="2015-08" db="EMBL/GenBank/DDBJ databases">
        <authorList>
            <person name="Babu N.S."/>
            <person name="Beckwith C.J."/>
            <person name="Beseler K.G."/>
            <person name="Brison A."/>
            <person name="Carone J.V."/>
            <person name="Caskin T.P."/>
            <person name="Diamond M."/>
            <person name="Durham M.E."/>
            <person name="Foxe J.M."/>
            <person name="Go M."/>
            <person name="Henderson B.A."/>
            <person name="Jones I.B."/>
            <person name="McGettigan J.A."/>
            <person name="Micheletti S.J."/>
            <person name="Nasrallah M.E."/>
            <person name="Ortiz D."/>
            <person name="Piller C.R."/>
            <person name="Privatt S.R."/>
            <person name="Schneider S.L."/>
            <person name="Sharp S."/>
            <person name="Smith T.C."/>
            <person name="Stanton J.D."/>
            <person name="Ullery H.E."/>
            <person name="Wilson R.J."/>
            <person name="Serrano M.G."/>
            <person name="Buck G."/>
            <person name="Lee V."/>
            <person name="Wang Y."/>
            <person name="Carvalho R."/>
            <person name="Voegtly L."/>
            <person name="Shi R."/>
            <person name="Duckworth R."/>
            <person name="Johnson A."/>
            <person name="Loviza R."/>
            <person name="Walstead R."/>
            <person name="Shah Z."/>
            <person name="Kiflezghi M."/>
            <person name="Wade K."/>
            <person name="Ball S.L."/>
            <person name="Bradley K.W."/>
            <person name="Asai D.J."/>
            <person name="Bowman C.A."/>
            <person name="Russell D.A."/>
            <person name="Pope W.H."/>
            <person name="Jacobs-Sera D."/>
            <person name="Hendrix R.W."/>
            <person name="Hatfull G.F."/>
        </authorList>
    </citation>
    <scope>NUCLEOTIDE SEQUENCE [LARGE SCALE GENOMIC DNA]</scope>
    <source>
        <strain evidence="3 4">DSM 27648</strain>
    </source>
</reference>
<organism evidence="3 4">
    <name type="scientific">Labilithrix luteola</name>
    <dbReference type="NCBI Taxonomy" id="1391654"/>
    <lineage>
        <taxon>Bacteria</taxon>
        <taxon>Pseudomonadati</taxon>
        <taxon>Myxococcota</taxon>
        <taxon>Polyangia</taxon>
        <taxon>Polyangiales</taxon>
        <taxon>Labilitrichaceae</taxon>
        <taxon>Labilithrix</taxon>
    </lineage>
</organism>
<keyword evidence="2" id="KW-0472">Membrane</keyword>
<feature type="region of interest" description="Disordered" evidence="1">
    <location>
        <begin position="103"/>
        <end position="169"/>
    </location>
</feature>
<dbReference type="EMBL" id="CP012333">
    <property type="protein sequence ID" value="AKU99501.1"/>
    <property type="molecule type" value="Genomic_DNA"/>
</dbReference>
<feature type="compositionally biased region" description="Low complexity" evidence="1">
    <location>
        <begin position="115"/>
        <end position="124"/>
    </location>
</feature>
<evidence type="ECO:0000313" key="3">
    <source>
        <dbReference type="EMBL" id="AKU99501.1"/>
    </source>
</evidence>
<evidence type="ECO:0000256" key="1">
    <source>
        <dbReference type="SAM" id="MobiDB-lite"/>
    </source>
</evidence>
<sequence length="274" mass="28264">MANHEFEPLLRGDATDAERALLEAAKPDAARRGARDKMLSALGRRPIAAPPTAMARVARALRSAGGSYLHAILLVLVVGAGSGAAVTFGRSAKGPLATGDVVSNVVNQPSPAPNTPSSATSAAAPDDRKNEAPSITPESLPSVAVTVGSPSKAPSAMPSMNASDVASDAETLVRETPRVDAARAALTRGDAASTLRLLDAYDREFPRGTFTVEVTVLRVEALAQAGHLDEARRLGRRFLATHREGPYARRVGVVLAAASDGPRGNGPSSSPPED</sequence>
<dbReference type="Proteomes" id="UP000064967">
    <property type="component" value="Chromosome"/>
</dbReference>
<proteinExistence type="predicted"/>
<dbReference type="STRING" id="1391654.AKJ09_06165"/>
<dbReference type="AlphaFoldDB" id="A0A0K1Q1J0"/>
<dbReference type="RefSeq" id="WP_146650948.1">
    <property type="nucleotide sequence ID" value="NZ_CP012333.1"/>
</dbReference>
<feature type="transmembrane region" description="Helical" evidence="2">
    <location>
        <begin position="68"/>
        <end position="88"/>
    </location>
</feature>
<name>A0A0K1Q1J0_9BACT</name>
<evidence type="ECO:0008006" key="5">
    <source>
        <dbReference type="Google" id="ProtNLM"/>
    </source>
</evidence>